<keyword evidence="2" id="KW-1185">Reference proteome</keyword>
<comment type="caution">
    <text evidence="1">The sequence shown here is derived from an EMBL/GenBank/DDBJ whole genome shotgun (WGS) entry which is preliminary data.</text>
</comment>
<evidence type="ECO:0000313" key="1">
    <source>
        <dbReference type="EMBL" id="KAJ2762522.1"/>
    </source>
</evidence>
<feature type="non-terminal residue" evidence="1">
    <location>
        <position position="448"/>
    </location>
</feature>
<accession>A0ACC1JM46</accession>
<dbReference type="EMBL" id="JANBUJ010002951">
    <property type="protein sequence ID" value="KAJ2762522.1"/>
    <property type="molecule type" value="Genomic_DNA"/>
</dbReference>
<protein>
    <submittedName>
        <fullName evidence="1">Poly(A)-binding protein binding protein</fullName>
    </submittedName>
</protein>
<sequence length="448" mass="46272">MATFNGRAHGASPQAGKQSRWSSGPPPLSRGQKGAQAGGKPPAGLPGKARAGSSGKAPRGAGPGLIDGEAAAEVDAMHSRLLFLLAHLVGTQVKVTTADGDVYQGVLWSINPNDAQSVVLRYAYPESAGKAAQPIDTLVIHGGDCLSISGAAGFAEESGAEHSRASFRTDTDISRTAGAGAARELHRWVPDRCDSMDSLDGSDFAEAGAHGWDQFAANEKLFGLTTDFDEEIYTTKLDRTRADYREREREAIRIAREIQSTPFLNSHVAEERQDVAPDDGGAMDEEDKYGAVLRPSGAPGKYVPPYMRGKTDPAVGHERPAPASRQDSHSPPVARTPSGAASADPSPLQPDNALAMAALAKLNIRTSGHSPAPGAGGAAARTGSASPQVAAPAATAVSRAGASGLAADPAITATSKPPAVAPSNKLASLRNKKHRTDAAALNRPMADI</sequence>
<name>A0ACC1JM46_9FUNG</name>
<organism evidence="1 2">
    <name type="scientific">Coemansia nantahalensis</name>
    <dbReference type="NCBI Taxonomy" id="2789366"/>
    <lineage>
        <taxon>Eukaryota</taxon>
        <taxon>Fungi</taxon>
        <taxon>Fungi incertae sedis</taxon>
        <taxon>Zoopagomycota</taxon>
        <taxon>Kickxellomycotina</taxon>
        <taxon>Kickxellomycetes</taxon>
        <taxon>Kickxellales</taxon>
        <taxon>Kickxellaceae</taxon>
        <taxon>Coemansia</taxon>
    </lineage>
</organism>
<gene>
    <name evidence="1" type="primary">PBP1</name>
    <name evidence="1" type="ORF">IWQ57_005782</name>
</gene>
<evidence type="ECO:0000313" key="2">
    <source>
        <dbReference type="Proteomes" id="UP001140234"/>
    </source>
</evidence>
<reference evidence="1" key="1">
    <citation type="submission" date="2022-07" db="EMBL/GenBank/DDBJ databases">
        <title>Phylogenomic reconstructions and comparative analyses of Kickxellomycotina fungi.</title>
        <authorList>
            <person name="Reynolds N.K."/>
            <person name="Stajich J.E."/>
            <person name="Barry K."/>
            <person name="Grigoriev I.V."/>
            <person name="Crous P."/>
            <person name="Smith M.E."/>
        </authorList>
    </citation>
    <scope>NUCLEOTIDE SEQUENCE</scope>
    <source>
        <strain evidence="1">CBS 109366</strain>
    </source>
</reference>
<proteinExistence type="predicted"/>
<dbReference type="Proteomes" id="UP001140234">
    <property type="component" value="Unassembled WGS sequence"/>
</dbReference>